<protein>
    <submittedName>
        <fullName evidence="2">Cold-shock (CSD) domain-containing protein</fullName>
    </submittedName>
</protein>
<reference evidence="2" key="1">
    <citation type="submission" date="2022-11" db="UniProtKB">
        <authorList>
            <consortium name="WormBaseParasite"/>
        </authorList>
    </citation>
    <scope>IDENTIFICATION</scope>
</reference>
<proteinExistence type="predicted"/>
<dbReference type="WBParaSite" id="Gr19_v10_g587.t2">
    <property type="protein sequence ID" value="Gr19_v10_g587.t2"/>
    <property type="gene ID" value="Gr19_v10_g587"/>
</dbReference>
<dbReference type="GO" id="GO:0016020">
    <property type="term" value="C:membrane"/>
    <property type="evidence" value="ECO:0007669"/>
    <property type="project" value="InterPro"/>
</dbReference>
<evidence type="ECO:0000313" key="1">
    <source>
        <dbReference type="Proteomes" id="UP000887572"/>
    </source>
</evidence>
<name>A0A914I1Z0_GLORO</name>
<dbReference type="AlphaFoldDB" id="A0A914I1Z0"/>
<keyword evidence="1" id="KW-1185">Reference proteome</keyword>
<dbReference type="Proteomes" id="UP000887572">
    <property type="component" value="Unplaced"/>
</dbReference>
<evidence type="ECO:0000313" key="2">
    <source>
        <dbReference type="WBParaSite" id="Gr19_v10_g587.t2"/>
    </source>
</evidence>
<dbReference type="PROSITE" id="PS00352">
    <property type="entry name" value="CSD_1"/>
    <property type="match status" value="1"/>
</dbReference>
<organism evidence="1 2">
    <name type="scientific">Globodera rostochiensis</name>
    <name type="common">Golden nematode worm</name>
    <name type="synonym">Heterodera rostochiensis</name>
    <dbReference type="NCBI Taxonomy" id="31243"/>
    <lineage>
        <taxon>Eukaryota</taxon>
        <taxon>Metazoa</taxon>
        <taxon>Ecdysozoa</taxon>
        <taxon>Nematoda</taxon>
        <taxon>Chromadorea</taxon>
        <taxon>Rhabditida</taxon>
        <taxon>Tylenchina</taxon>
        <taxon>Tylenchomorpha</taxon>
        <taxon>Tylenchoidea</taxon>
        <taxon>Heteroderidae</taxon>
        <taxon>Heteroderinae</taxon>
        <taxon>Globodera</taxon>
    </lineage>
</organism>
<accession>A0A914I1Z0</accession>
<sequence>MGSVVFAILPVDFTSNMERLHSSNLWRPVTNSLKFLIAFPIVYHPLNGIRFMKGLRSFFVHHSYFSEMVSAENAYGFIQRYDTNEDIFVHGSFIVRFSVYTRERHPVLSKQQECLLYSLQLISGGIRRGQSPQGPRDALRLRLGRSANLLSRVMPCPTVRSKF</sequence>
<dbReference type="Gene3D" id="1.20.1300.10">
    <property type="entry name" value="Fumarate reductase/succinate dehydrogenase, transmembrane subunit"/>
    <property type="match status" value="1"/>
</dbReference>
<dbReference type="InterPro" id="IPR034804">
    <property type="entry name" value="SQR/QFR_C/D"/>
</dbReference>
<dbReference type="InterPro" id="IPR019844">
    <property type="entry name" value="CSD_CS"/>
</dbReference>